<keyword evidence="2" id="KW-0732">Signal</keyword>
<dbReference type="Proteomes" id="UP001058860">
    <property type="component" value="Chromosome"/>
</dbReference>
<protein>
    <submittedName>
        <fullName evidence="3">Uncharacterized protein</fullName>
    </submittedName>
</protein>
<dbReference type="EMBL" id="CP088295">
    <property type="protein sequence ID" value="UUY05900.1"/>
    <property type="molecule type" value="Genomic_DNA"/>
</dbReference>
<sequence length="218" mass="22822">MLRSLGRYVSRTIVAATLASLVVALPAQADSDRYFNNLSFQPTPCNPSQAVLSVATGSVFPSPSFVNGVAWLDYYGLPIAVSPPFRTEPGAIPRGRGVVWPWPSPPAIPPGRYTLHALLLGESVFGPVLTTVSATTTVGPSVNPDCTPAVAAATTFGVTATEPLPPVPGGVRPAPRDFGSWSSRSLGPRARYPKARICGSTVCVKRRAGAAWTPVTAR</sequence>
<gene>
    <name evidence="3" type="ORF">LRS13_10400</name>
</gene>
<feature type="signal peptide" evidence="2">
    <location>
        <begin position="1"/>
        <end position="29"/>
    </location>
</feature>
<dbReference type="RefSeq" id="WP_353866340.1">
    <property type="nucleotide sequence ID" value="NZ_CP088295.1"/>
</dbReference>
<proteinExistence type="predicted"/>
<feature type="region of interest" description="Disordered" evidence="1">
    <location>
        <begin position="164"/>
        <end position="185"/>
    </location>
</feature>
<evidence type="ECO:0000313" key="3">
    <source>
        <dbReference type="EMBL" id="UUY05900.1"/>
    </source>
</evidence>
<reference evidence="4" key="1">
    <citation type="submission" date="2021-11" db="EMBL/GenBank/DDBJ databases">
        <title>Cultivation dependent microbiological survey of springs from the worlds oldest radium mine currently devoted to the extraction of radon-saturated water.</title>
        <authorList>
            <person name="Kapinusova G."/>
            <person name="Smrhova T."/>
            <person name="Strejcek M."/>
            <person name="Suman J."/>
            <person name="Jani K."/>
            <person name="Pajer P."/>
            <person name="Uhlik O."/>
        </authorList>
    </citation>
    <scope>NUCLEOTIDE SEQUENCE [LARGE SCALE GENOMIC DNA]</scope>
    <source>
        <strain evidence="4">J379</strain>
    </source>
</reference>
<keyword evidence="4" id="KW-1185">Reference proteome</keyword>
<evidence type="ECO:0000256" key="1">
    <source>
        <dbReference type="SAM" id="MobiDB-lite"/>
    </source>
</evidence>
<accession>A0ABY5PNC2</accession>
<evidence type="ECO:0000256" key="2">
    <source>
        <dbReference type="SAM" id="SignalP"/>
    </source>
</evidence>
<organism evidence="3 4">
    <name type="scientific">Svornostia abyssi</name>
    <dbReference type="NCBI Taxonomy" id="2898438"/>
    <lineage>
        <taxon>Bacteria</taxon>
        <taxon>Bacillati</taxon>
        <taxon>Actinomycetota</taxon>
        <taxon>Thermoleophilia</taxon>
        <taxon>Solirubrobacterales</taxon>
        <taxon>Baekduiaceae</taxon>
        <taxon>Svornostia</taxon>
    </lineage>
</organism>
<name>A0ABY5PNC2_9ACTN</name>
<feature type="chain" id="PRO_5045739873" evidence="2">
    <location>
        <begin position="30"/>
        <end position="218"/>
    </location>
</feature>
<evidence type="ECO:0000313" key="4">
    <source>
        <dbReference type="Proteomes" id="UP001058860"/>
    </source>
</evidence>